<feature type="region of interest" description="Disordered" evidence="1">
    <location>
        <begin position="89"/>
        <end position="131"/>
    </location>
</feature>
<evidence type="ECO:0000256" key="1">
    <source>
        <dbReference type="SAM" id="MobiDB-lite"/>
    </source>
</evidence>
<keyword evidence="4" id="KW-1185">Reference proteome</keyword>
<dbReference type="SUPFAM" id="SSF82704">
    <property type="entry name" value="AlbA-like"/>
    <property type="match status" value="1"/>
</dbReference>
<evidence type="ECO:0000313" key="3">
    <source>
        <dbReference type="EMBL" id="KAK8522294.1"/>
    </source>
</evidence>
<proteinExistence type="predicted"/>
<organism evidence="3 4">
    <name type="scientific">Hibiscus sabdariffa</name>
    <name type="common">roselle</name>
    <dbReference type="NCBI Taxonomy" id="183260"/>
    <lineage>
        <taxon>Eukaryota</taxon>
        <taxon>Viridiplantae</taxon>
        <taxon>Streptophyta</taxon>
        <taxon>Embryophyta</taxon>
        <taxon>Tracheophyta</taxon>
        <taxon>Spermatophyta</taxon>
        <taxon>Magnoliopsida</taxon>
        <taxon>eudicotyledons</taxon>
        <taxon>Gunneridae</taxon>
        <taxon>Pentapetalae</taxon>
        <taxon>rosids</taxon>
        <taxon>malvids</taxon>
        <taxon>Malvales</taxon>
        <taxon>Malvaceae</taxon>
        <taxon>Malvoideae</taxon>
        <taxon>Hibiscus</taxon>
    </lineage>
</organism>
<dbReference type="Gene3D" id="3.30.110.20">
    <property type="entry name" value="Alba-like domain"/>
    <property type="match status" value="1"/>
</dbReference>
<reference evidence="3 4" key="1">
    <citation type="journal article" date="2024" name="G3 (Bethesda)">
        <title>Genome assembly of Hibiscus sabdariffa L. provides insights into metabolisms of medicinal natural products.</title>
        <authorList>
            <person name="Kim T."/>
        </authorList>
    </citation>
    <scope>NUCLEOTIDE SEQUENCE [LARGE SCALE GENOMIC DNA]</scope>
    <source>
        <strain evidence="3">TK-2024</strain>
        <tissue evidence="3">Old leaves</tissue>
    </source>
</reference>
<evidence type="ECO:0000259" key="2">
    <source>
        <dbReference type="Pfam" id="PF01918"/>
    </source>
</evidence>
<dbReference type="Proteomes" id="UP001472677">
    <property type="component" value="Unassembled WGS sequence"/>
</dbReference>
<feature type="domain" description="DNA/RNA-binding protein Alba-like" evidence="2">
    <location>
        <begin position="23"/>
        <end position="51"/>
    </location>
</feature>
<dbReference type="InterPro" id="IPR002775">
    <property type="entry name" value="DNA/RNA-bd_Alba-like"/>
</dbReference>
<accession>A0ABR2CRA7</accession>
<gene>
    <name evidence="3" type="ORF">V6N12_056009</name>
</gene>
<sequence length="166" mass="17670">MLIVKTRDEDTTSILAENVKARESAKEIVLKATGTAINKTVMIAELIKRRIGFVRDLFFLAITKISLPLMFGNIKGDMVDHRDGGLDGGQGYGGRGRGRGRGWGRGFRGYGGGNMQRDSGHYNGNGPDGPFPGQGRGKCSFWVKSLVAGGGRGQGLRSDGAVQKAA</sequence>
<evidence type="ECO:0000313" key="4">
    <source>
        <dbReference type="Proteomes" id="UP001472677"/>
    </source>
</evidence>
<feature type="compositionally biased region" description="Gly residues" evidence="1">
    <location>
        <begin position="103"/>
        <end position="114"/>
    </location>
</feature>
<protein>
    <recommendedName>
        <fullName evidence="2">DNA/RNA-binding protein Alba-like domain-containing protein</fullName>
    </recommendedName>
</protein>
<comment type="caution">
    <text evidence="3">The sequence shown here is derived from an EMBL/GenBank/DDBJ whole genome shotgun (WGS) entry which is preliminary data.</text>
</comment>
<dbReference type="InterPro" id="IPR036882">
    <property type="entry name" value="Alba-like_dom_sf"/>
</dbReference>
<dbReference type="EMBL" id="JBBPBM010000045">
    <property type="protein sequence ID" value="KAK8522294.1"/>
    <property type="molecule type" value="Genomic_DNA"/>
</dbReference>
<dbReference type="Pfam" id="PF01918">
    <property type="entry name" value="Alba"/>
    <property type="match status" value="1"/>
</dbReference>
<name>A0ABR2CRA7_9ROSI</name>